<dbReference type="PANTHER" id="PTHR30606">
    <property type="entry name" value="LIPID A BIOSYNTHESIS LAUROYL ACYLTRANSFERASE"/>
    <property type="match status" value="1"/>
</dbReference>
<sequence>MPPEETAKAPPPQAPRLRNTGLHGAFWTQILLKILRILPVWLCLVLNSTVVWAIYCLAGPQRRAVLDNLKGLRPDFGPLRRWWAGYQVFHQFALTYLDRLWHMHFKREVTWDIPNLEHFEEMRAQPGGVLVFTIHSGNYDIGATLFAQKFGRTLHMVRVPEQTEELQELRAAELKKVEDENPHLRVHYNEVDSHLGLELCRILMAGEAVAVQGDRVVTGVSPIEMDDEGVTFKIPRGPLVLAEIARVPCYPIFLQRMGTLKYRIVCGPCFYDGKTKQRADDLGKVWLPIMHRFVHEHWDQWFVFESLVKKSVEQEAAKPE</sequence>
<keyword evidence="7" id="KW-0812">Transmembrane</keyword>
<comment type="caution">
    <text evidence="8">The sequence shown here is derived from an EMBL/GenBank/DDBJ whole genome shotgun (WGS) entry which is preliminary data.</text>
</comment>
<dbReference type="PANTHER" id="PTHR30606:SF10">
    <property type="entry name" value="PHOSPHATIDYLINOSITOL MANNOSIDE ACYLTRANSFERASE"/>
    <property type="match status" value="1"/>
</dbReference>
<accession>A0ABP9PAI9</accession>
<keyword evidence="9" id="KW-1185">Reference proteome</keyword>
<evidence type="ECO:0000256" key="3">
    <source>
        <dbReference type="ARBA" id="ARBA00022519"/>
    </source>
</evidence>
<evidence type="ECO:0000313" key="8">
    <source>
        <dbReference type="EMBL" id="GAA5141907.1"/>
    </source>
</evidence>
<keyword evidence="2" id="KW-1003">Cell membrane</keyword>
<dbReference type="RefSeq" id="WP_345736891.1">
    <property type="nucleotide sequence ID" value="NZ_BAABIA010000005.1"/>
</dbReference>
<dbReference type="Proteomes" id="UP001499852">
    <property type="component" value="Unassembled WGS sequence"/>
</dbReference>
<evidence type="ECO:0000256" key="2">
    <source>
        <dbReference type="ARBA" id="ARBA00022475"/>
    </source>
</evidence>
<evidence type="ECO:0000313" key="9">
    <source>
        <dbReference type="Proteomes" id="UP001499852"/>
    </source>
</evidence>
<protein>
    <recommendedName>
        <fullName evidence="10">Lauroyl/myristoyl acyltransferase</fullName>
    </recommendedName>
</protein>
<gene>
    <name evidence="8" type="ORF">GCM10023213_26910</name>
</gene>
<keyword evidence="4" id="KW-0808">Transferase</keyword>
<keyword evidence="5 7" id="KW-0472">Membrane</keyword>
<dbReference type="EMBL" id="BAABIA010000005">
    <property type="protein sequence ID" value="GAA5141907.1"/>
    <property type="molecule type" value="Genomic_DNA"/>
</dbReference>
<keyword evidence="6" id="KW-0012">Acyltransferase</keyword>
<reference evidence="9" key="1">
    <citation type="journal article" date="2019" name="Int. J. Syst. Evol. Microbiol.">
        <title>The Global Catalogue of Microorganisms (GCM) 10K type strain sequencing project: providing services to taxonomists for standard genome sequencing and annotation.</title>
        <authorList>
            <consortium name="The Broad Institute Genomics Platform"/>
            <consortium name="The Broad Institute Genome Sequencing Center for Infectious Disease"/>
            <person name="Wu L."/>
            <person name="Ma J."/>
        </authorList>
    </citation>
    <scope>NUCLEOTIDE SEQUENCE [LARGE SCALE GENOMIC DNA]</scope>
    <source>
        <strain evidence="9">JCM 18053</strain>
    </source>
</reference>
<evidence type="ECO:0000256" key="1">
    <source>
        <dbReference type="ARBA" id="ARBA00004533"/>
    </source>
</evidence>
<feature type="transmembrane region" description="Helical" evidence="7">
    <location>
        <begin position="37"/>
        <end position="58"/>
    </location>
</feature>
<dbReference type="Pfam" id="PF03279">
    <property type="entry name" value="Lip_A_acyltrans"/>
    <property type="match status" value="1"/>
</dbReference>
<evidence type="ECO:0000256" key="5">
    <source>
        <dbReference type="ARBA" id="ARBA00023136"/>
    </source>
</evidence>
<evidence type="ECO:0008006" key="10">
    <source>
        <dbReference type="Google" id="ProtNLM"/>
    </source>
</evidence>
<comment type="subcellular location">
    <subcellularLocation>
        <location evidence="1">Cell inner membrane</location>
    </subcellularLocation>
</comment>
<proteinExistence type="predicted"/>
<evidence type="ECO:0000256" key="4">
    <source>
        <dbReference type="ARBA" id="ARBA00022679"/>
    </source>
</evidence>
<evidence type="ECO:0000256" key="7">
    <source>
        <dbReference type="SAM" id="Phobius"/>
    </source>
</evidence>
<dbReference type="InterPro" id="IPR004960">
    <property type="entry name" value="LipA_acyltrans"/>
</dbReference>
<keyword evidence="3" id="KW-0997">Cell inner membrane</keyword>
<keyword evidence="7" id="KW-1133">Transmembrane helix</keyword>
<evidence type="ECO:0000256" key="6">
    <source>
        <dbReference type="ARBA" id="ARBA00023315"/>
    </source>
</evidence>
<name>A0ABP9PAI9_9BACT</name>
<organism evidence="8 9">
    <name type="scientific">Prosthecobacter algae</name>
    <dbReference type="NCBI Taxonomy" id="1144682"/>
    <lineage>
        <taxon>Bacteria</taxon>
        <taxon>Pseudomonadati</taxon>
        <taxon>Verrucomicrobiota</taxon>
        <taxon>Verrucomicrobiia</taxon>
        <taxon>Verrucomicrobiales</taxon>
        <taxon>Verrucomicrobiaceae</taxon>
        <taxon>Prosthecobacter</taxon>
    </lineage>
</organism>